<dbReference type="PANTHER" id="PTHR47168:SF1">
    <property type="entry name" value="OS02G0798600 PROTEIN"/>
    <property type="match status" value="1"/>
</dbReference>
<evidence type="ECO:0000256" key="6">
    <source>
        <dbReference type="ARBA" id="ARBA00022771"/>
    </source>
</evidence>
<evidence type="ECO:0000256" key="1">
    <source>
        <dbReference type="ARBA" id="ARBA00000900"/>
    </source>
</evidence>
<keyword evidence="5" id="KW-0479">Metal-binding</keyword>
<dbReference type="Pfam" id="PF02225">
    <property type="entry name" value="PA"/>
    <property type="match status" value="1"/>
</dbReference>
<dbReference type="GO" id="GO:0016020">
    <property type="term" value="C:membrane"/>
    <property type="evidence" value="ECO:0007669"/>
    <property type="project" value="UniProtKB-SubCell"/>
</dbReference>
<evidence type="ECO:0000313" key="16">
    <source>
        <dbReference type="Proteomes" id="UP000886520"/>
    </source>
</evidence>
<dbReference type="GO" id="GO:0008270">
    <property type="term" value="F:zinc ion binding"/>
    <property type="evidence" value="ECO:0007669"/>
    <property type="project" value="UniProtKB-KW"/>
</dbReference>
<keyword evidence="6 11" id="KW-0863">Zinc-finger</keyword>
<feature type="compositionally biased region" description="Polar residues" evidence="12">
    <location>
        <begin position="497"/>
        <end position="506"/>
    </location>
</feature>
<dbReference type="SMART" id="SM00184">
    <property type="entry name" value="RING"/>
    <property type="match status" value="1"/>
</dbReference>
<proteinExistence type="predicted"/>
<keyword evidence="4 13" id="KW-0812">Transmembrane</keyword>
<evidence type="ECO:0000256" key="11">
    <source>
        <dbReference type="PROSITE-ProRule" id="PRU00175"/>
    </source>
</evidence>
<protein>
    <recommendedName>
        <fullName evidence="3">RING-type E3 ubiquitin transferase</fullName>
        <ecNumber evidence="3">2.3.2.27</ecNumber>
    </recommendedName>
</protein>
<organism evidence="15 16">
    <name type="scientific">Adiantum capillus-veneris</name>
    <name type="common">Maidenhair fern</name>
    <dbReference type="NCBI Taxonomy" id="13818"/>
    <lineage>
        <taxon>Eukaryota</taxon>
        <taxon>Viridiplantae</taxon>
        <taxon>Streptophyta</taxon>
        <taxon>Embryophyta</taxon>
        <taxon>Tracheophyta</taxon>
        <taxon>Polypodiopsida</taxon>
        <taxon>Polypodiidae</taxon>
        <taxon>Polypodiales</taxon>
        <taxon>Pteridineae</taxon>
        <taxon>Pteridaceae</taxon>
        <taxon>Vittarioideae</taxon>
        <taxon>Adiantum</taxon>
    </lineage>
</organism>
<evidence type="ECO:0000313" key="15">
    <source>
        <dbReference type="EMBL" id="KAI5081946.1"/>
    </source>
</evidence>
<dbReference type="SUPFAM" id="SSF57850">
    <property type="entry name" value="RING/U-box"/>
    <property type="match status" value="1"/>
</dbReference>
<dbReference type="Pfam" id="PF13639">
    <property type="entry name" value="zf-RING_2"/>
    <property type="match status" value="1"/>
</dbReference>
<comment type="caution">
    <text evidence="15">The sequence shown here is derived from an EMBL/GenBank/DDBJ whole genome shotgun (WGS) entry which is preliminary data.</text>
</comment>
<evidence type="ECO:0000256" key="12">
    <source>
        <dbReference type="SAM" id="MobiDB-lite"/>
    </source>
</evidence>
<dbReference type="InterPro" id="IPR013083">
    <property type="entry name" value="Znf_RING/FYVE/PHD"/>
</dbReference>
<sequence length="506" mass="54112">MVVVGVLELFVNGSSGLPGLSQPDSCETALLDAPASAVSCSIHPLEGFPGHASARADVHLASNGALYCHVPRGLPGDADGLETSSILLLVPVLVCLAPHVKGSGVSGVITFGIPFDACSSLDSTSSTQLAGSLFLLTMRGNCSFEAKVRYAQDANFSAVIIYNNESGSDLLTMSGSSEGISIHAVFVTHETGKSLTVYANDASSVVWIVPYYENTVWSVMVFSLIALLAVGALLITWYIVRRHRERRVGGRFSRHEEHCVMSLRIVQAMPSATYRAVGNEKAAQESCVICQEEYINGEQLRILPCSHRFHCTCVDAWLTMWRAVCPICKRDARYEFPDLQVSERTPLLSFSSGRGRGFYGTKEASSSESPPIEIPPSYSDSQMGFLDIPSCSKGTAASCSHFLPSSMSNSLLYRRSSQLDGSLEAFRASPYFTPASLTQHTSPLLPGSYAAPYLLDCSSLVGSPSSYSSGPRNTWSKSFLNPSKVSRASSAAGSVSPQSCGSRTAS</sequence>
<evidence type="ECO:0000256" key="4">
    <source>
        <dbReference type="ARBA" id="ARBA00022692"/>
    </source>
</evidence>
<dbReference type="OrthoDB" id="8062037at2759"/>
<dbReference type="GO" id="GO:0061630">
    <property type="term" value="F:ubiquitin protein ligase activity"/>
    <property type="evidence" value="ECO:0007669"/>
    <property type="project" value="UniProtKB-EC"/>
</dbReference>
<dbReference type="SUPFAM" id="SSF52025">
    <property type="entry name" value="PA domain"/>
    <property type="match status" value="1"/>
</dbReference>
<evidence type="ECO:0000256" key="5">
    <source>
        <dbReference type="ARBA" id="ARBA00022723"/>
    </source>
</evidence>
<keyword evidence="8 13" id="KW-1133">Transmembrane helix</keyword>
<accession>A0A9D4V8Q6</accession>
<evidence type="ECO:0000256" key="7">
    <source>
        <dbReference type="ARBA" id="ARBA00022833"/>
    </source>
</evidence>
<feature type="transmembrane region" description="Helical" evidence="13">
    <location>
        <begin position="216"/>
        <end position="240"/>
    </location>
</feature>
<name>A0A9D4V8Q6_ADICA</name>
<dbReference type="EC" id="2.3.2.27" evidence="3"/>
<comment type="catalytic activity">
    <reaction evidence="1">
        <text>S-ubiquitinyl-[E2 ubiquitin-conjugating enzyme]-L-cysteine + [acceptor protein]-L-lysine = [E2 ubiquitin-conjugating enzyme]-L-cysteine + N(6)-ubiquitinyl-[acceptor protein]-L-lysine.</text>
        <dbReference type="EC" id="2.3.2.27"/>
    </reaction>
</comment>
<keyword evidence="7" id="KW-0862">Zinc</keyword>
<dbReference type="Proteomes" id="UP000886520">
    <property type="component" value="Chromosome 2"/>
</dbReference>
<evidence type="ECO:0000256" key="3">
    <source>
        <dbReference type="ARBA" id="ARBA00012483"/>
    </source>
</evidence>
<gene>
    <name evidence="15" type="ORF">GOP47_0001689</name>
</gene>
<dbReference type="InterPro" id="IPR003137">
    <property type="entry name" value="PA_domain"/>
</dbReference>
<evidence type="ECO:0000256" key="2">
    <source>
        <dbReference type="ARBA" id="ARBA00004167"/>
    </source>
</evidence>
<reference evidence="15" key="1">
    <citation type="submission" date="2021-01" db="EMBL/GenBank/DDBJ databases">
        <title>Adiantum capillus-veneris genome.</title>
        <authorList>
            <person name="Fang Y."/>
            <person name="Liao Q."/>
        </authorList>
    </citation>
    <scope>NUCLEOTIDE SEQUENCE</scope>
    <source>
        <strain evidence="15">H3</strain>
        <tissue evidence="15">Leaf</tissue>
    </source>
</reference>
<dbReference type="InterPro" id="IPR001841">
    <property type="entry name" value="Znf_RING"/>
</dbReference>
<evidence type="ECO:0000256" key="8">
    <source>
        <dbReference type="ARBA" id="ARBA00022989"/>
    </source>
</evidence>
<evidence type="ECO:0000256" key="9">
    <source>
        <dbReference type="ARBA" id="ARBA00023136"/>
    </source>
</evidence>
<dbReference type="InterPro" id="IPR046450">
    <property type="entry name" value="PA_dom_sf"/>
</dbReference>
<keyword evidence="16" id="KW-1185">Reference proteome</keyword>
<dbReference type="AlphaFoldDB" id="A0A9D4V8Q6"/>
<feature type="region of interest" description="Disordered" evidence="12">
    <location>
        <begin position="487"/>
        <end position="506"/>
    </location>
</feature>
<feature type="domain" description="RING-type" evidence="14">
    <location>
        <begin position="287"/>
        <end position="329"/>
    </location>
</feature>
<dbReference type="PANTHER" id="PTHR47168">
    <property type="entry name" value="RING ZINC FINGER DOMAIN SUPERFAMILY PROTEIN-RELATED"/>
    <property type="match status" value="1"/>
</dbReference>
<dbReference type="PROSITE" id="PS50089">
    <property type="entry name" value="ZF_RING_2"/>
    <property type="match status" value="1"/>
</dbReference>
<evidence type="ECO:0000256" key="13">
    <source>
        <dbReference type="SAM" id="Phobius"/>
    </source>
</evidence>
<dbReference type="EMBL" id="JABFUD020000003">
    <property type="protein sequence ID" value="KAI5081946.1"/>
    <property type="molecule type" value="Genomic_DNA"/>
</dbReference>
<evidence type="ECO:0000256" key="10">
    <source>
        <dbReference type="ARBA" id="ARBA00023180"/>
    </source>
</evidence>
<keyword evidence="10" id="KW-0325">Glycoprotein</keyword>
<dbReference type="Gene3D" id="3.50.30.30">
    <property type="match status" value="1"/>
</dbReference>
<comment type="subcellular location">
    <subcellularLocation>
        <location evidence="2">Membrane</location>
        <topology evidence="2">Single-pass membrane protein</topology>
    </subcellularLocation>
</comment>
<keyword evidence="9 13" id="KW-0472">Membrane</keyword>
<evidence type="ECO:0000259" key="14">
    <source>
        <dbReference type="PROSITE" id="PS50089"/>
    </source>
</evidence>
<dbReference type="FunFam" id="3.30.40.10:FF:000388">
    <property type="entry name" value="Putative RING zinc finger domain superfamily protein"/>
    <property type="match status" value="1"/>
</dbReference>
<dbReference type="InterPro" id="IPR051653">
    <property type="entry name" value="E3_ligase_sorting_rcpt"/>
</dbReference>
<feature type="compositionally biased region" description="Low complexity" evidence="12">
    <location>
        <begin position="487"/>
        <end position="496"/>
    </location>
</feature>
<dbReference type="Gene3D" id="3.30.40.10">
    <property type="entry name" value="Zinc/RING finger domain, C3HC4 (zinc finger)"/>
    <property type="match status" value="1"/>
</dbReference>